<protein>
    <submittedName>
        <fullName evidence="1">Uncharacterized protein</fullName>
    </submittedName>
</protein>
<feature type="non-terminal residue" evidence="1">
    <location>
        <position position="92"/>
    </location>
</feature>
<name>A0AAV5WJY8_9BILA</name>
<accession>A0AAV5WJY8</accession>
<feature type="non-terminal residue" evidence="1">
    <location>
        <position position="1"/>
    </location>
</feature>
<dbReference type="EMBL" id="BTSY01000006">
    <property type="protein sequence ID" value="GMT31221.1"/>
    <property type="molecule type" value="Genomic_DNA"/>
</dbReference>
<organism evidence="1 2">
    <name type="scientific">Pristionchus fissidentatus</name>
    <dbReference type="NCBI Taxonomy" id="1538716"/>
    <lineage>
        <taxon>Eukaryota</taxon>
        <taxon>Metazoa</taxon>
        <taxon>Ecdysozoa</taxon>
        <taxon>Nematoda</taxon>
        <taxon>Chromadorea</taxon>
        <taxon>Rhabditida</taxon>
        <taxon>Rhabditina</taxon>
        <taxon>Diplogasteromorpha</taxon>
        <taxon>Diplogasteroidea</taxon>
        <taxon>Neodiplogasteridae</taxon>
        <taxon>Pristionchus</taxon>
    </lineage>
</organism>
<keyword evidence="2" id="KW-1185">Reference proteome</keyword>
<dbReference type="AlphaFoldDB" id="A0AAV5WJY8"/>
<sequence>GLSHFCVLARPTLPSSLPLFLRGPAKSNYSYATDPSAACFHHMRMHYRVAAPALPVYQLTSVRDITNCRKVHRAYGASDTGYRYPREIHVQT</sequence>
<dbReference type="Proteomes" id="UP001432322">
    <property type="component" value="Unassembled WGS sequence"/>
</dbReference>
<gene>
    <name evidence="1" type="ORF">PFISCL1PPCAC_22518</name>
</gene>
<reference evidence="1" key="1">
    <citation type="submission" date="2023-10" db="EMBL/GenBank/DDBJ databases">
        <title>Genome assembly of Pristionchus species.</title>
        <authorList>
            <person name="Yoshida K."/>
            <person name="Sommer R.J."/>
        </authorList>
    </citation>
    <scope>NUCLEOTIDE SEQUENCE</scope>
    <source>
        <strain evidence="1">RS5133</strain>
    </source>
</reference>
<proteinExistence type="predicted"/>
<comment type="caution">
    <text evidence="1">The sequence shown here is derived from an EMBL/GenBank/DDBJ whole genome shotgun (WGS) entry which is preliminary data.</text>
</comment>
<evidence type="ECO:0000313" key="1">
    <source>
        <dbReference type="EMBL" id="GMT31221.1"/>
    </source>
</evidence>
<evidence type="ECO:0000313" key="2">
    <source>
        <dbReference type="Proteomes" id="UP001432322"/>
    </source>
</evidence>